<dbReference type="AlphaFoldDB" id="A0A4Z2GNR5"/>
<keyword evidence="3" id="KW-1185">Reference proteome</keyword>
<evidence type="ECO:0000313" key="3">
    <source>
        <dbReference type="Proteomes" id="UP000314294"/>
    </source>
</evidence>
<comment type="caution">
    <text evidence="2">The sequence shown here is derived from an EMBL/GenBank/DDBJ whole genome shotgun (WGS) entry which is preliminary data.</text>
</comment>
<accession>A0A4Z2GNR5</accession>
<organism evidence="2 3">
    <name type="scientific">Liparis tanakae</name>
    <name type="common">Tanaka's snailfish</name>
    <dbReference type="NCBI Taxonomy" id="230148"/>
    <lineage>
        <taxon>Eukaryota</taxon>
        <taxon>Metazoa</taxon>
        <taxon>Chordata</taxon>
        <taxon>Craniata</taxon>
        <taxon>Vertebrata</taxon>
        <taxon>Euteleostomi</taxon>
        <taxon>Actinopterygii</taxon>
        <taxon>Neopterygii</taxon>
        <taxon>Teleostei</taxon>
        <taxon>Neoteleostei</taxon>
        <taxon>Acanthomorphata</taxon>
        <taxon>Eupercaria</taxon>
        <taxon>Perciformes</taxon>
        <taxon>Cottioidei</taxon>
        <taxon>Cottales</taxon>
        <taxon>Liparidae</taxon>
        <taxon>Liparis</taxon>
    </lineage>
</organism>
<feature type="region of interest" description="Disordered" evidence="1">
    <location>
        <begin position="1"/>
        <end position="35"/>
    </location>
</feature>
<protein>
    <submittedName>
        <fullName evidence="2">Uncharacterized protein</fullName>
    </submittedName>
</protein>
<feature type="compositionally biased region" description="Polar residues" evidence="1">
    <location>
        <begin position="75"/>
        <end position="85"/>
    </location>
</feature>
<dbReference type="EMBL" id="SRLO01000462">
    <property type="protein sequence ID" value="TNN55197.1"/>
    <property type="molecule type" value="Genomic_DNA"/>
</dbReference>
<feature type="region of interest" description="Disordered" evidence="1">
    <location>
        <begin position="60"/>
        <end position="85"/>
    </location>
</feature>
<dbReference type="Proteomes" id="UP000314294">
    <property type="component" value="Unassembled WGS sequence"/>
</dbReference>
<evidence type="ECO:0000313" key="2">
    <source>
        <dbReference type="EMBL" id="TNN55197.1"/>
    </source>
</evidence>
<proteinExistence type="predicted"/>
<evidence type="ECO:0000256" key="1">
    <source>
        <dbReference type="SAM" id="MobiDB-lite"/>
    </source>
</evidence>
<name>A0A4Z2GNR5_9TELE</name>
<sequence length="85" mass="9555">MGLDLEDSWGLDVGPRPSSSEIPNGESGQDNEVAGKLDFWRRDRKGRRKAYEKAQVIIEPGTPRAPERVPLSPRLQETLSNCHQK</sequence>
<feature type="compositionally biased region" description="Polar residues" evidence="1">
    <location>
        <begin position="17"/>
        <end position="30"/>
    </location>
</feature>
<gene>
    <name evidence="2" type="ORF">EYF80_034550</name>
</gene>
<reference evidence="2 3" key="1">
    <citation type="submission" date="2019-03" db="EMBL/GenBank/DDBJ databases">
        <title>First draft genome of Liparis tanakae, snailfish: a comprehensive survey of snailfish specific genes.</title>
        <authorList>
            <person name="Kim W."/>
            <person name="Song I."/>
            <person name="Jeong J.-H."/>
            <person name="Kim D."/>
            <person name="Kim S."/>
            <person name="Ryu S."/>
            <person name="Song J.Y."/>
            <person name="Lee S.K."/>
        </authorList>
    </citation>
    <scope>NUCLEOTIDE SEQUENCE [LARGE SCALE GENOMIC DNA]</scope>
    <source>
        <tissue evidence="2">Muscle</tissue>
    </source>
</reference>